<dbReference type="InterPro" id="IPR014851">
    <property type="entry name" value="BCS1_N"/>
</dbReference>
<dbReference type="Pfam" id="PF08740">
    <property type="entry name" value="BCS1_N"/>
    <property type="match status" value="1"/>
</dbReference>
<dbReference type="GO" id="GO:0005743">
    <property type="term" value="C:mitochondrial inner membrane"/>
    <property type="evidence" value="ECO:0007669"/>
    <property type="project" value="UniProtKB-SubCell"/>
</dbReference>
<evidence type="ECO:0000259" key="13">
    <source>
        <dbReference type="SMART" id="SM01024"/>
    </source>
</evidence>
<feature type="domain" description="BCS1 N-terminal" evidence="13">
    <location>
        <begin position="1"/>
        <end position="158"/>
    </location>
</feature>
<dbReference type="GO" id="GO:0016887">
    <property type="term" value="F:ATP hydrolysis activity"/>
    <property type="evidence" value="ECO:0007669"/>
    <property type="project" value="InterPro"/>
</dbReference>
<evidence type="ECO:0000256" key="10">
    <source>
        <dbReference type="ARBA" id="ARBA00023136"/>
    </source>
</evidence>
<evidence type="ECO:0000313" key="14">
    <source>
        <dbReference type="EMBL" id="KIY49946.1"/>
    </source>
</evidence>
<evidence type="ECO:0000256" key="4">
    <source>
        <dbReference type="ARBA" id="ARBA00022741"/>
    </source>
</evidence>
<evidence type="ECO:0000256" key="8">
    <source>
        <dbReference type="ARBA" id="ARBA00022989"/>
    </source>
</evidence>
<dbReference type="InterPro" id="IPR003959">
    <property type="entry name" value="ATPase_AAA_core"/>
</dbReference>
<feature type="domain" description="AAA+ ATPase" evidence="12">
    <location>
        <begin position="189"/>
        <end position="318"/>
    </location>
</feature>
<feature type="non-terminal residue" evidence="14">
    <location>
        <position position="416"/>
    </location>
</feature>
<name>A0A0D7AF37_9AGAR</name>
<keyword evidence="6 14" id="KW-0378">Hydrolase</keyword>
<keyword evidence="15" id="KW-1185">Reference proteome</keyword>
<dbReference type="InterPro" id="IPR050747">
    <property type="entry name" value="Mitochondrial_chaperone_BCS1"/>
</dbReference>
<evidence type="ECO:0000256" key="1">
    <source>
        <dbReference type="ARBA" id="ARBA00004434"/>
    </source>
</evidence>
<keyword evidence="9" id="KW-0496">Mitochondrion</keyword>
<evidence type="ECO:0000256" key="5">
    <source>
        <dbReference type="ARBA" id="ARBA00022792"/>
    </source>
</evidence>
<evidence type="ECO:0000256" key="6">
    <source>
        <dbReference type="ARBA" id="ARBA00022801"/>
    </source>
</evidence>
<dbReference type="PANTHER" id="PTHR23070">
    <property type="entry name" value="BCS1 AAA-TYPE ATPASE"/>
    <property type="match status" value="1"/>
</dbReference>
<evidence type="ECO:0000256" key="2">
    <source>
        <dbReference type="ARBA" id="ARBA00007448"/>
    </source>
</evidence>
<dbReference type="SUPFAM" id="SSF52540">
    <property type="entry name" value="P-loop containing nucleoside triphosphate hydrolases"/>
    <property type="match status" value="1"/>
</dbReference>
<comment type="subcellular location">
    <subcellularLocation>
        <location evidence="1">Mitochondrion inner membrane</location>
        <topology evidence="1">Single-pass membrane protein</topology>
    </subcellularLocation>
</comment>
<dbReference type="AlphaFoldDB" id="A0A0D7AF37"/>
<feature type="non-terminal residue" evidence="14">
    <location>
        <position position="1"/>
    </location>
</feature>
<evidence type="ECO:0000256" key="3">
    <source>
        <dbReference type="ARBA" id="ARBA00022692"/>
    </source>
</evidence>
<keyword evidence="5" id="KW-0999">Mitochondrion inner membrane</keyword>
<keyword evidence="4" id="KW-0547">Nucleotide-binding</keyword>
<dbReference type="EMBL" id="KN881696">
    <property type="protein sequence ID" value="KIY49946.1"/>
    <property type="molecule type" value="Genomic_DNA"/>
</dbReference>
<keyword evidence="3" id="KW-0812">Transmembrane</keyword>
<gene>
    <name evidence="14" type="ORF">FISHEDRAFT_10976</name>
</gene>
<evidence type="ECO:0000259" key="12">
    <source>
        <dbReference type="SMART" id="SM00382"/>
    </source>
</evidence>
<evidence type="ECO:0000256" key="11">
    <source>
        <dbReference type="ARBA" id="ARBA00048778"/>
    </source>
</evidence>
<dbReference type="OrthoDB" id="10251412at2759"/>
<comment type="similarity">
    <text evidence="2">Belongs to the AAA ATPase family. BCS1 subfamily.</text>
</comment>
<proteinExistence type="inferred from homology"/>
<evidence type="ECO:0000256" key="7">
    <source>
        <dbReference type="ARBA" id="ARBA00022840"/>
    </source>
</evidence>
<evidence type="ECO:0000256" key="9">
    <source>
        <dbReference type="ARBA" id="ARBA00023128"/>
    </source>
</evidence>
<dbReference type="SMART" id="SM01024">
    <property type="entry name" value="BCS1_N"/>
    <property type="match status" value="1"/>
</dbReference>
<dbReference type="InterPro" id="IPR027417">
    <property type="entry name" value="P-loop_NTPase"/>
</dbReference>
<dbReference type="InterPro" id="IPR057495">
    <property type="entry name" value="AAA_lid_BCS1"/>
</dbReference>
<dbReference type="InterPro" id="IPR003593">
    <property type="entry name" value="AAA+_ATPase"/>
</dbReference>
<keyword evidence="7" id="KW-0067">ATP-binding</keyword>
<evidence type="ECO:0000313" key="15">
    <source>
        <dbReference type="Proteomes" id="UP000054144"/>
    </source>
</evidence>
<dbReference type="Pfam" id="PF25426">
    <property type="entry name" value="AAA_lid_BCS1"/>
    <property type="match status" value="1"/>
</dbReference>
<dbReference type="Pfam" id="PF00004">
    <property type="entry name" value="AAA"/>
    <property type="match status" value="1"/>
</dbReference>
<organism evidence="14 15">
    <name type="scientific">Fistulina hepatica ATCC 64428</name>
    <dbReference type="NCBI Taxonomy" id="1128425"/>
    <lineage>
        <taxon>Eukaryota</taxon>
        <taxon>Fungi</taxon>
        <taxon>Dikarya</taxon>
        <taxon>Basidiomycota</taxon>
        <taxon>Agaricomycotina</taxon>
        <taxon>Agaricomycetes</taxon>
        <taxon>Agaricomycetidae</taxon>
        <taxon>Agaricales</taxon>
        <taxon>Fistulinaceae</taxon>
        <taxon>Fistulina</taxon>
    </lineage>
</organism>
<protein>
    <submittedName>
        <fullName evidence="14">p-loop containing nucleoside triphosphate hydrolase protein</fullName>
    </submittedName>
</protein>
<dbReference type="Proteomes" id="UP000054144">
    <property type="component" value="Unassembled WGS sequence"/>
</dbReference>
<reference evidence="14 15" key="1">
    <citation type="journal article" date="2015" name="Fungal Genet. Biol.">
        <title>Evolution of novel wood decay mechanisms in Agaricales revealed by the genome sequences of Fistulina hepatica and Cylindrobasidium torrendii.</title>
        <authorList>
            <person name="Floudas D."/>
            <person name="Held B.W."/>
            <person name="Riley R."/>
            <person name="Nagy L.G."/>
            <person name="Koehler G."/>
            <person name="Ransdell A.S."/>
            <person name="Younus H."/>
            <person name="Chow J."/>
            <person name="Chiniquy J."/>
            <person name="Lipzen A."/>
            <person name="Tritt A."/>
            <person name="Sun H."/>
            <person name="Haridas S."/>
            <person name="LaButti K."/>
            <person name="Ohm R.A."/>
            <person name="Kues U."/>
            <person name="Blanchette R.A."/>
            <person name="Grigoriev I.V."/>
            <person name="Minto R.E."/>
            <person name="Hibbett D.S."/>
        </authorList>
    </citation>
    <scope>NUCLEOTIDE SEQUENCE [LARGE SCALE GENOMIC DNA]</scope>
    <source>
        <strain evidence="14 15">ATCC 64428</strain>
    </source>
</reference>
<dbReference type="Gene3D" id="3.40.50.300">
    <property type="entry name" value="P-loop containing nucleotide triphosphate hydrolases"/>
    <property type="match status" value="1"/>
</dbReference>
<sequence length="416" mass="47354">IFGLFFEVVKPFIVFSWNCLTSYFFVTAIFDKDDPAYDWMVYWFTRQKQWDVDRCVEIKVRDDVITRYPSYFFNYVVWYKGRRVSMRRVKKDLMNGDAKGWLELNIFARDRTFLTQLITDAQSSYRESRQGQVQFYTPSPYGSWKDGGRLSMRSSRSVVLDPGIKERLFEDVQTYLRSRDWYTERGVPYRRGYLFYGVPGSGKSSLIYSIASELELDVFLIPLGAPAMSDGSLDELIRALPQRCIAVMEDIDVSYDSSKSGHTGFCSVSLSAVLNSIDGVGSQEGRILLATTNNYATLNPALCRAGRFDVHLEFKMASKYQARELFLLRMPLVEAKGLLSSELSPLIGSLDVQLEASSPEWMSNDAECLAKQFASAIPERMFSMAALQGYLLQHIGSPHVAAHGVGEWVDEQLQSK</sequence>
<keyword evidence="8" id="KW-1133">Transmembrane helix</keyword>
<accession>A0A0D7AF37</accession>
<dbReference type="GO" id="GO:0005524">
    <property type="term" value="F:ATP binding"/>
    <property type="evidence" value="ECO:0007669"/>
    <property type="project" value="UniProtKB-KW"/>
</dbReference>
<keyword evidence="10" id="KW-0472">Membrane</keyword>
<comment type="catalytic activity">
    <reaction evidence="11">
        <text>ATP + H2O = ADP + phosphate + H(+)</text>
        <dbReference type="Rhea" id="RHEA:13065"/>
        <dbReference type="ChEBI" id="CHEBI:15377"/>
        <dbReference type="ChEBI" id="CHEBI:15378"/>
        <dbReference type="ChEBI" id="CHEBI:30616"/>
        <dbReference type="ChEBI" id="CHEBI:43474"/>
        <dbReference type="ChEBI" id="CHEBI:456216"/>
    </reaction>
    <physiologicalReaction direction="left-to-right" evidence="11">
        <dbReference type="Rhea" id="RHEA:13066"/>
    </physiologicalReaction>
</comment>
<dbReference type="SMART" id="SM00382">
    <property type="entry name" value="AAA"/>
    <property type="match status" value="1"/>
</dbReference>